<keyword evidence="3" id="KW-1185">Reference proteome</keyword>
<dbReference type="Pfam" id="PF04214">
    <property type="entry name" value="DUF411"/>
    <property type="match status" value="1"/>
</dbReference>
<proteinExistence type="predicted"/>
<dbReference type="OrthoDB" id="14727at2"/>
<dbReference type="InterPro" id="IPR007332">
    <property type="entry name" value="DUF411"/>
</dbReference>
<feature type="signal peptide" evidence="1">
    <location>
        <begin position="1"/>
        <end position="17"/>
    </location>
</feature>
<sequence>MKKLLLPLLLVSGLTQAADPLHIDVYRDPYCGCCTAWIDHLKDNGFSVADHIRDDMRSVKQELGVPGELASCHTGVINGQFVEGHVPATDIQRMLEQDNLLGIAVPGMPVGSPGMEIGNRVDAYDVIALDRKKRAKVFASYP</sequence>
<dbReference type="SUPFAM" id="SSF52833">
    <property type="entry name" value="Thioredoxin-like"/>
    <property type="match status" value="1"/>
</dbReference>
<name>A0A1I4QHK5_9GAMM</name>
<dbReference type="STRING" id="1720063.SAMN05216217_104172"/>
<gene>
    <name evidence="2" type="ORF">SAMN05216217_104172</name>
</gene>
<feature type="chain" id="PRO_5017392173" evidence="1">
    <location>
        <begin position="18"/>
        <end position="142"/>
    </location>
</feature>
<evidence type="ECO:0000313" key="2">
    <source>
        <dbReference type="EMBL" id="SFM39578.1"/>
    </source>
</evidence>
<organism evidence="2 3">
    <name type="scientific">Halopseudomonas yangmingensis</name>
    <dbReference type="NCBI Taxonomy" id="1720063"/>
    <lineage>
        <taxon>Bacteria</taxon>
        <taxon>Pseudomonadati</taxon>
        <taxon>Pseudomonadota</taxon>
        <taxon>Gammaproteobacteria</taxon>
        <taxon>Pseudomonadales</taxon>
        <taxon>Pseudomonadaceae</taxon>
        <taxon>Halopseudomonas</taxon>
    </lineage>
</organism>
<keyword evidence="1" id="KW-0732">Signal</keyword>
<dbReference type="Proteomes" id="UP000243629">
    <property type="component" value="Unassembled WGS sequence"/>
</dbReference>
<dbReference type="RefSeq" id="WP_093474101.1">
    <property type="nucleotide sequence ID" value="NZ_FOUI01000004.1"/>
</dbReference>
<dbReference type="AlphaFoldDB" id="A0A1I4QHK5"/>
<evidence type="ECO:0000313" key="3">
    <source>
        <dbReference type="Proteomes" id="UP000243629"/>
    </source>
</evidence>
<reference evidence="3" key="1">
    <citation type="submission" date="2016-10" db="EMBL/GenBank/DDBJ databases">
        <authorList>
            <person name="Varghese N."/>
            <person name="Submissions S."/>
        </authorList>
    </citation>
    <scope>NUCLEOTIDE SEQUENCE [LARGE SCALE GENOMIC DNA]</scope>
    <source>
        <strain evidence="3">DSM 24213</strain>
    </source>
</reference>
<dbReference type="InterPro" id="IPR036249">
    <property type="entry name" value="Thioredoxin-like_sf"/>
</dbReference>
<accession>A0A1I4QHK5</accession>
<evidence type="ECO:0000256" key="1">
    <source>
        <dbReference type="SAM" id="SignalP"/>
    </source>
</evidence>
<protein>
    <submittedName>
        <fullName evidence="2">Uncharacterized conserved protein</fullName>
    </submittedName>
</protein>
<dbReference type="EMBL" id="FOUI01000004">
    <property type="protein sequence ID" value="SFM39578.1"/>
    <property type="molecule type" value="Genomic_DNA"/>
</dbReference>